<feature type="transmembrane region" description="Helical" evidence="12">
    <location>
        <begin position="227"/>
        <end position="253"/>
    </location>
</feature>
<dbReference type="PANTHER" id="PTHR43867:SF5">
    <property type="entry name" value="GLUCANS BIOSYNTHESIS GLUCOSYLTRANSFERASE H"/>
    <property type="match status" value="1"/>
</dbReference>
<protein>
    <recommendedName>
        <fullName evidence="4 12">Glucans biosynthesis glucosyltransferase H</fullName>
        <ecNumber evidence="12">2.4.1.-</ecNumber>
    </recommendedName>
</protein>
<dbReference type="InterPro" id="IPR050321">
    <property type="entry name" value="Glycosyltr_2/OpgH_subfam"/>
</dbReference>
<dbReference type="Pfam" id="PF13632">
    <property type="entry name" value="Glyco_trans_2_3"/>
    <property type="match status" value="1"/>
</dbReference>
<dbReference type="GO" id="GO:0016758">
    <property type="term" value="F:hexosyltransferase activity"/>
    <property type="evidence" value="ECO:0007669"/>
    <property type="project" value="UniProtKB-UniRule"/>
</dbReference>
<comment type="caution">
    <text evidence="15">The sequence shown here is derived from an EMBL/GenBank/DDBJ whole genome shotgun (WGS) entry which is preliminary data.</text>
</comment>
<feature type="transmembrane region" description="Helical" evidence="12">
    <location>
        <begin position="712"/>
        <end position="733"/>
    </location>
</feature>
<dbReference type="FunFam" id="3.90.550.10:FF:000047">
    <property type="entry name" value="Glucans biosynthesis glucosyltransferase H"/>
    <property type="match status" value="1"/>
</dbReference>
<accession>A0A370NYA4</accession>
<evidence type="ECO:0000313" key="16">
    <source>
        <dbReference type="Proteomes" id="UP000255165"/>
    </source>
</evidence>
<dbReference type="RefSeq" id="WP_115014392.1">
    <property type="nucleotide sequence ID" value="NZ_QKWJ01000008.1"/>
</dbReference>
<comment type="similarity">
    <text evidence="3 12">Belongs to the glycosyltransferase 2 family. OpgH subfamily.</text>
</comment>
<evidence type="ECO:0000256" key="10">
    <source>
        <dbReference type="ARBA" id="ARBA00022989"/>
    </source>
</evidence>
<sequence>MELHLTPRLKQRPAQAAACERYVDRLPVSPEMRSELLADGPGMAAAPVAPVPPVMPVTSVAPVIPVTVDGRDAQEAITRLQSRLAAKDTPPAQGSSAYASVGRRFTIAYGNPQVDGAPLLQRREDGTVKVDTGPEPERSSMVPRQWPPHIVTGWLRNTWRRMLGRPPVPETWDTLHDGPDAEGKWHPAGSHRRWFLLGLVVMQTVLATYFMTNVLPYHGTDPLEIAILVLFAILFSWVSAGFWTAMMGFLVLAKGGDRHLISRSAAPDGPIAPEARTAIIMPICNEDVTRVFAGLRATYESLARTSHLSNFDFIVLSDSGNPDLRTAEHDAWMELCRAVGGFGRIFYRWRRHRVKRKTGNVADFCRRWGSKYRYMVVLDADSVMSGDCLATLVRLMEANPGAGIIQSAPLAVGRETLYARVQQFATRVYGPLFTAGLHYWQLGESHYWGHNAIIRVHPFIEHCALAPLPGRGPLSGEILSHDFVEAALMRRAGWGVWIAYDLEGSYEELPPNLLDEVKRDRRWCQGNLMNFRLWLKQGFHVVHRAVFLTGIMAYLSAPLWLLFLLLSTAMLAKHALVPPEYFTQQYQLFPTWPEWHPEKALALFSATATLLFLPKLASVVLLMKQARRYGGAVQLIASMLIEVLLSALLAPTRMLFHTKFVIAAYSGWGISWKSPPREDAETTWGEAFRRHGWHTALGLAWGGLVYWLNPSYVLWLLPIVGSLALSIPLSVMLSRVSLGRASRNAGLFMIPEETLVPREIVETQQHVENAAETPDFVDAVVDPVTNALMCATATPRVVQPESARRRHESLVQHALTNGPRALTPAQKHVLLGNPFALARLHELVWGSPLADAGWKDTRILVRRAANVLPLRPRAA</sequence>
<comment type="subcellular location">
    <subcellularLocation>
        <location evidence="1">Cell inner membrane</location>
        <topology evidence="1">Multi-pass membrane protein</topology>
    </subcellularLocation>
    <subcellularLocation>
        <location evidence="12">Cell membrane</location>
        <topology evidence="12">Multi-pass membrane protein</topology>
    </subcellularLocation>
</comment>
<feature type="region of interest" description="Disordered" evidence="13">
    <location>
        <begin position="116"/>
        <end position="143"/>
    </location>
</feature>
<dbReference type="EC" id="2.4.1.-" evidence="12"/>
<dbReference type="InterPro" id="IPR001173">
    <property type="entry name" value="Glyco_trans_2-like"/>
</dbReference>
<keyword evidence="5 12" id="KW-1003">Cell membrane</keyword>
<evidence type="ECO:0000256" key="7">
    <source>
        <dbReference type="ARBA" id="ARBA00022676"/>
    </source>
</evidence>
<evidence type="ECO:0000256" key="4">
    <source>
        <dbReference type="ARBA" id="ARBA00020585"/>
    </source>
</evidence>
<evidence type="ECO:0000256" key="5">
    <source>
        <dbReference type="ARBA" id="ARBA00022475"/>
    </source>
</evidence>
<dbReference type="NCBIfam" id="NF003958">
    <property type="entry name" value="PRK05454.2-1"/>
    <property type="match status" value="1"/>
</dbReference>
<dbReference type="AlphaFoldDB" id="A0A370NYA4"/>
<evidence type="ECO:0000256" key="6">
    <source>
        <dbReference type="ARBA" id="ARBA00022519"/>
    </source>
</evidence>
<dbReference type="SUPFAM" id="SSF53448">
    <property type="entry name" value="Nucleotide-diphospho-sugar transferases"/>
    <property type="match status" value="1"/>
</dbReference>
<evidence type="ECO:0000256" key="12">
    <source>
        <dbReference type="HAMAP-Rule" id="MF_01072"/>
    </source>
</evidence>
<keyword evidence="6" id="KW-0997">Cell inner membrane</keyword>
<feature type="transmembrane region" description="Helical" evidence="12">
    <location>
        <begin position="629"/>
        <end position="650"/>
    </location>
</feature>
<proteinExistence type="inferred from homology"/>
<evidence type="ECO:0000313" key="15">
    <source>
        <dbReference type="EMBL" id="RDK10537.1"/>
    </source>
</evidence>
<dbReference type="GO" id="GO:0005886">
    <property type="term" value="C:plasma membrane"/>
    <property type="evidence" value="ECO:0007669"/>
    <property type="project" value="UniProtKB-SubCell"/>
</dbReference>
<evidence type="ECO:0000256" key="3">
    <source>
        <dbReference type="ARBA" id="ARBA00009337"/>
    </source>
</evidence>
<dbReference type="InterPro" id="IPR023725">
    <property type="entry name" value="Glucans_biosynth_gluTrFase_H"/>
</dbReference>
<keyword evidence="10 12" id="KW-1133">Transmembrane helix</keyword>
<comment type="pathway">
    <text evidence="2 12">Glycan metabolism; osmoregulated periplasmic glucan (OPG) biosynthesis.</text>
</comment>
<keyword evidence="8 12" id="KW-0808">Transferase</keyword>
<comment type="function">
    <text evidence="12">Involved in the biosynthesis of osmoregulated periplasmic glucans (OPGs).</text>
</comment>
<keyword evidence="16" id="KW-1185">Reference proteome</keyword>
<dbReference type="NCBIfam" id="NF003962">
    <property type="entry name" value="PRK05454.2-5"/>
    <property type="match status" value="1"/>
</dbReference>
<dbReference type="HAMAP" id="MF_01072">
    <property type="entry name" value="MdoH_OpgH"/>
    <property type="match status" value="1"/>
</dbReference>
<evidence type="ECO:0000259" key="14">
    <source>
        <dbReference type="Pfam" id="PF13632"/>
    </source>
</evidence>
<name>A0A370NYA4_9BURK</name>
<reference evidence="16" key="1">
    <citation type="submission" date="2018-06" db="EMBL/GenBank/DDBJ databases">
        <authorList>
            <person name="Feng T."/>
            <person name="Jeon C.O."/>
        </authorList>
    </citation>
    <scope>NUCLEOTIDE SEQUENCE [LARGE SCALE GENOMIC DNA]</scope>
    <source>
        <strain evidence="16">S23</strain>
    </source>
</reference>
<evidence type="ECO:0000256" key="9">
    <source>
        <dbReference type="ARBA" id="ARBA00022692"/>
    </source>
</evidence>
<dbReference type="Gene3D" id="3.90.550.10">
    <property type="entry name" value="Spore Coat Polysaccharide Biosynthesis Protein SpsA, Chain A"/>
    <property type="match status" value="1"/>
</dbReference>
<keyword evidence="9 12" id="KW-0812">Transmembrane</keyword>
<evidence type="ECO:0000256" key="8">
    <source>
        <dbReference type="ARBA" id="ARBA00022679"/>
    </source>
</evidence>
<dbReference type="NCBIfam" id="NF003955">
    <property type="entry name" value="PRK05454.1-1"/>
    <property type="match status" value="1"/>
</dbReference>
<evidence type="ECO:0000256" key="1">
    <source>
        <dbReference type="ARBA" id="ARBA00004429"/>
    </source>
</evidence>
<dbReference type="Proteomes" id="UP000255165">
    <property type="component" value="Unassembled WGS sequence"/>
</dbReference>
<organism evidence="15 16">
    <name type="scientific">Cupriavidus lacunae</name>
    <dbReference type="NCBI Taxonomy" id="2666307"/>
    <lineage>
        <taxon>Bacteria</taxon>
        <taxon>Pseudomonadati</taxon>
        <taxon>Pseudomonadota</taxon>
        <taxon>Betaproteobacteria</taxon>
        <taxon>Burkholderiales</taxon>
        <taxon>Burkholderiaceae</taxon>
        <taxon>Cupriavidus</taxon>
    </lineage>
</organism>
<dbReference type="InterPro" id="IPR029044">
    <property type="entry name" value="Nucleotide-diphossugar_trans"/>
</dbReference>
<gene>
    <name evidence="12" type="primary">opgH</name>
    <name evidence="15" type="ORF">DN412_09810</name>
</gene>
<dbReference type="GO" id="GO:0009250">
    <property type="term" value="P:glucan biosynthetic process"/>
    <property type="evidence" value="ECO:0007669"/>
    <property type="project" value="UniProtKB-UniRule"/>
</dbReference>
<keyword evidence="7 12" id="KW-0328">Glycosyltransferase</keyword>
<feature type="transmembrane region" description="Helical" evidence="12">
    <location>
        <begin position="545"/>
        <end position="572"/>
    </location>
</feature>
<dbReference type="CDD" id="cd04191">
    <property type="entry name" value="Glucan_BSP_MdoH"/>
    <property type="match status" value="1"/>
</dbReference>
<evidence type="ECO:0000256" key="13">
    <source>
        <dbReference type="SAM" id="MobiDB-lite"/>
    </source>
</evidence>
<dbReference type="PANTHER" id="PTHR43867">
    <property type="entry name" value="CELLULOSE SYNTHASE CATALYTIC SUBUNIT A [UDP-FORMING]"/>
    <property type="match status" value="1"/>
</dbReference>
<feature type="transmembrane region" description="Helical" evidence="12">
    <location>
        <begin position="194"/>
        <end position="215"/>
    </location>
</feature>
<dbReference type="EMBL" id="QKWJ01000008">
    <property type="protein sequence ID" value="RDK10537.1"/>
    <property type="molecule type" value="Genomic_DNA"/>
</dbReference>
<evidence type="ECO:0000256" key="2">
    <source>
        <dbReference type="ARBA" id="ARBA00005001"/>
    </source>
</evidence>
<feature type="transmembrane region" description="Helical" evidence="12">
    <location>
        <begin position="600"/>
        <end position="622"/>
    </location>
</feature>
<evidence type="ECO:0000256" key="11">
    <source>
        <dbReference type="ARBA" id="ARBA00023136"/>
    </source>
</evidence>
<dbReference type="UniPathway" id="UPA00637"/>
<feature type="domain" description="Glycosyltransferase 2-like" evidence="14">
    <location>
        <begin position="376"/>
        <end position="569"/>
    </location>
</feature>
<keyword evidence="11 12" id="KW-0472">Membrane</keyword>